<dbReference type="PANTHER" id="PTHR43392:SF2">
    <property type="entry name" value="AAA-TYPE ATPASE FAMILY PROTEIN _ ANKYRIN REPEAT FAMILY PROTEIN"/>
    <property type="match status" value="1"/>
</dbReference>
<reference evidence="5 6" key="1">
    <citation type="submission" date="2017-02" db="EMBL/GenBank/DDBJ databases">
        <title>The new phylogeny of genus Mycobacterium.</title>
        <authorList>
            <person name="Tortoli E."/>
            <person name="Trovato A."/>
            <person name="Cirillo D.M."/>
        </authorList>
    </citation>
    <scope>NUCLEOTIDE SEQUENCE [LARGE SCALE GENOMIC DNA]</scope>
    <source>
        <strain evidence="5 6">IP1130001</strain>
    </source>
</reference>
<comment type="caution">
    <text evidence="5">The sequence shown here is derived from an EMBL/GenBank/DDBJ whole genome shotgun (WGS) entry which is preliminary data.</text>
</comment>
<accession>A0ABX3SUU2</accession>
<dbReference type="PRINTS" id="PR00819">
    <property type="entry name" value="CBXCFQXSUPER"/>
</dbReference>
<dbReference type="EMBL" id="MVHV01000008">
    <property type="protein sequence ID" value="ORA83172.1"/>
    <property type="molecule type" value="Genomic_DNA"/>
</dbReference>
<gene>
    <name evidence="5" type="ORF">BST29_09805</name>
</gene>
<name>A0ABX3SUU2_MYCMA</name>
<sequence length="127" mass="13759">MTEAKEHFRVWRTALESDGGAMISCAENHMVFLGAPGTAKKTFARIISEVLFGLGTLTRPHVTEVTAHDLIVEGDLLRSAAKMKDICGQARGGVLFLDEAHRLAPNTDNGPWGIEAIYALLTCMAAY</sequence>
<organism evidence="5 6">
    <name type="scientific">Mycobacterium malmoense</name>
    <dbReference type="NCBI Taxonomy" id="1780"/>
    <lineage>
        <taxon>Bacteria</taxon>
        <taxon>Bacillati</taxon>
        <taxon>Actinomycetota</taxon>
        <taxon>Actinomycetes</taxon>
        <taxon>Mycobacteriales</taxon>
        <taxon>Mycobacteriaceae</taxon>
        <taxon>Mycobacterium</taxon>
    </lineage>
</organism>
<dbReference type="InterPro" id="IPR003959">
    <property type="entry name" value="ATPase_AAA_core"/>
</dbReference>
<evidence type="ECO:0000313" key="5">
    <source>
        <dbReference type="EMBL" id="ORA83172.1"/>
    </source>
</evidence>
<dbReference type="InterPro" id="IPR000641">
    <property type="entry name" value="CbxX/CfxQ"/>
</dbReference>
<dbReference type="InterPro" id="IPR027417">
    <property type="entry name" value="P-loop_NTPase"/>
</dbReference>
<evidence type="ECO:0000259" key="4">
    <source>
        <dbReference type="Pfam" id="PF00004"/>
    </source>
</evidence>
<evidence type="ECO:0000256" key="3">
    <source>
        <dbReference type="ARBA" id="ARBA00022840"/>
    </source>
</evidence>
<dbReference type="Gene3D" id="3.40.50.300">
    <property type="entry name" value="P-loop containing nucleotide triphosphate hydrolases"/>
    <property type="match status" value="1"/>
</dbReference>
<feature type="non-terminal residue" evidence="5">
    <location>
        <position position="127"/>
    </location>
</feature>
<dbReference type="PANTHER" id="PTHR43392">
    <property type="entry name" value="AAA-TYPE ATPASE FAMILY PROTEIN / ANKYRIN REPEAT FAMILY PROTEIN"/>
    <property type="match status" value="1"/>
</dbReference>
<evidence type="ECO:0000313" key="6">
    <source>
        <dbReference type="Proteomes" id="UP000243140"/>
    </source>
</evidence>
<keyword evidence="3" id="KW-0067">ATP-binding</keyword>
<dbReference type="Proteomes" id="UP000243140">
    <property type="component" value="Unassembled WGS sequence"/>
</dbReference>
<dbReference type="InterPro" id="IPR050773">
    <property type="entry name" value="CbxX/CfxQ_RuBisCO_ESX"/>
</dbReference>
<proteinExistence type="inferred from homology"/>
<comment type="similarity">
    <text evidence="1">Belongs to the CbxX/CfxQ family.</text>
</comment>
<dbReference type="Pfam" id="PF00004">
    <property type="entry name" value="AAA"/>
    <property type="match status" value="1"/>
</dbReference>
<evidence type="ECO:0000256" key="1">
    <source>
        <dbReference type="ARBA" id="ARBA00010378"/>
    </source>
</evidence>
<protein>
    <submittedName>
        <fullName evidence="5">ATPase</fullName>
    </submittedName>
</protein>
<keyword evidence="2" id="KW-0547">Nucleotide-binding</keyword>
<dbReference type="SUPFAM" id="SSF52540">
    <property type="entry name" value="P-loop containing nucleoside triphosphate hydrolases"/>
    <property type="match status" value="1"/>
</dbReference>
<feature type="domain" description="ATPase AAA-type core" evidence="4">
    <location>
        <begin position="30"/>
        <end position="124"/>
    </location>
</feature>
<evidence type="ECO:0000256" key="2">
    <source>
        <dbReference type="ARBA" id="ARBA00022741"/>
    </source>
</evidence>
<keyword evidence="6" id="KW-1185">Reference proteome</keyword>